<proteinExistence type="predicted"/>
<feature type="domain" description="N-acetyltransferase" evidence="1">
    <location>
        <begin position="6"/>
        <end position="132"/>
    </location>
</feature>
<gene>
    <name evidence="2" type="ORF">ACFSW4_10245</name>
</gene>
<dbReference type="InterPro" id="IPR016181">
    <property type="entry name" value="Acyl_CoA_acyltransferase"/>
</dbReference>
<dbReference type="Proteomes" id="UP001597452">
    <property type="component" value="Unassembled WGS sequence"/>
</dbReference>
<dbReference type="EC" id="2.3.-.-" evidence="2"/>
<dbReference type="Gene3D" id="3.40.630.30">
    <property type="match status" value="1"/>
</dbReference>
<evidence type="ECO:0000313" key="3">
    <source>
        <dbReference type="Proteomes" id="UP001597452"/>
    </source>
</evidence>
<name>A0ABW5QBJ2_9BACI</name>
<dbReference type="SUPFAM" id="SSF55729">
    <property type="entry name" value="Acyl-CoA N-acyltransferases (Nat)"/>
    <property type="match status" value="1"/>
</dbReference>
<dbReference type="InterPro" id="IPR000182">
    <property type="entry name" value="GNAT_dom"/>
</dbReference>
<accession>A0ABW5QBJ2</accession>
<dbReference type="PANTHER" id="PTHR43792:SF1">
    <property type="entry name" value="N-ACETYLTRANSFERASE DOMAIN-CONTAINING PROTEIN"/>
    <property type="match status" value="1"/>
</dbReference>
<dbReference type="RefSeq" id="WP_377329085.1">
    <property type="nucleotide sequence ID" value="NZ_JBHUMZ010000022.1"/>
</dbReference>
<comment type="caution">
    <text evidence="2">The sequence shown here is derived from an EMBL/GenBank/DDBJ whole genome shotgun (WGS) entry which is preliminary data.</text>
</comment>
<protein>
    <submittedName>
        <fullName evidence="2">GNAT family N-acetyltransferase</fullName>
        <ecNumber evidence="2">2.3.-.-</ecNumber>
    </submittedName>
</protein>
<dbReference type="EMBL" id="JBHUMZ010000022">
    <property type="protein sequence ID" value="MFD2639246.1"/>
    <property type="molecule type" value="Genomic_DNA"/>
</dbReference>
<organism evidence="2 3">
    <name type="scientific">Piscibacillus salipiscarius</name>
    <dbReference type="NCBI Taxonomy" id="299480"/>
    <lineage>
        <taxon>Bacteria</taxon>
        <taxon>Bacillati</taxon>
        <taxon>Bacillota</taxon>
        <taxon>Bacilli</taxon>
        <taxon>Bacillales</taxon>
        <taxon>Bacillaceae</taxon>
        <taxon>Piscibacillus</taxon>
    </lineage>
</organism>
<dbReference type="Pfam" id="PF13302">
    <property type="entry name" value="Acetyltransf_3"/>
    <property type="match status" value="1"/>
</dbReference>
<evidence type="ECO:0000313" key="2">
    <source>
        <dbReference type="EMBL" id="MFD2639246.1"/>
    </source>
</evidence>
<reference evidence="3" key="1">
    <citation type="journal article" date="2019" name="Int. J. Syst. Evol. Microbiol.">
        <title>The Global Catalogue of Microorganisms (GCM) 10K type strain sequencing project: providing services to taxonomists for standard genome sequencing and annotation.</title>
        <authorList>
            <consortium name="The Broad Institute Genomics Platform"/>
            <consortium name="The Broad Institute Genome Sequencing Center for Infectious Disease"/>
            <person name="Wu L."/>
            <person name="Ma J."/>
        </authorList>
    </citation>
    <scope>NUCLEOTIDE SEQUENCE [LARGE SCALE GENOMIC DNA]</scope>
    <source>
        <strain evidence="3">TISTR 1571</strain>
    </source>
</reference>
<keyword evidence="2" id="KW-0012">Acyltransferase</keyword>
<sequence>MLKKRDLHDAQILFPLLSDEAVKPYVREKAESIEEYYFFLNKMMNQEENGELISRTILDEWDMPIGAITLYDVQDQMGFLATWLGKPYFGKGYNQYAKDLFLRELFMEKEIEVVFLKVNKVNERSLNAMKKIEYAVHASDHYPHIYEQINQGPKAYELFAIYKDAFIFHLHEQEQVYDELEA</sequence>
<keyword evidence="2" id="KW-0808">Transferase</keyword>
<dbReference type="GO" id="GO:0016746">
    <property type="term" value="F:acyltransferase activity"/>
    <property type="evidence" value="ECO:0007669"/>
    <property type="project" value="UniProtKB-KW"/>
</dbReference>
<evidence type="ECO:0000259" key="1">
    <source>
        <dbReference type="Pfam" id="PF13302"/>
    </source>
</evidence>
<dbReference type="InterPro" id="IPR051531">
    <property type="entry name" value="N-acetyltransferase"/>
</dbReference>
<dbReference type="PANTHER" id="PTHR43792">
    <property type="entry name" value="GNAT FAMILY, PUTATIVE (AFU_ORTHOLOGUE AFUA_3G00765)-RELATED-RELATED"/>
    <property type="match status" value="1"/>
</dbReference>
<keyword evidence="3" id="KW-1185">Reference proteome</keyword>